<comment type="caution">
    <text evidence="5">The sequence shown here is derived from an EMBL/GenBank/DDBJ whole genome shotgun (WGS) entry which is preliminary data.</text>
</comment>
<gene>
    <name evidence="5" type="ORF">H8710_04155</name>
</gene>
<dbReference type="EMBL" id="JACRSV010000001">
    <property type="protein sequence ID" value="MBC8559259.1"/>
    <property type="molecule type" value="Genomic_DNA"/>
</dbReference>
<dbReference type="InterPro" id="IPR009057">
    <property type="entry name" value="Homeodomain-like_sf"/>
</dbReference>
<dbReference type="RefSeq" id="WP_249294162.1">
    <property type="nucleotide sequence ID" value="NZ_JACRSV010000001.1"/>
</dbReference>
<dbReference type="PROSITE" id="PS01124">
    <property type="entry name" value="HTH_ARAC_FAMILY_2"/>
    <property type="match status" value="1"/>
</dbReference>
<proteinExistence type="predicted"/>
<dbReference type="GO" id="GO:0043565">
    <property type="term" value="F:sequence-specific DNA binding"/>
    <property type="evidence" value="ECO:0007669"/>
    <property type="project" value="InterPro"/>
</dbReference>
<dbReference type="PANTHER" id="PTHR43280">
    <property type="entry name" value="ARAC-FAMILY TRANSCRIPTIONAL REGULATOR"/>
    <property type="match status" value="1"/>
</dbReference>
<dbReference type="InterPro" id="IPR003313">
    <property type="entry name" value="AraC-bd"/>
</dbReference>
<keyword evidence="2" id="KW-0238">DNA-binding</keyword>
<dbReference type="InterPro" id="IPR037923">
    <property type="entry name" value="HTH-like"/>
</dbReference>
<evidence type="ECO:0000256" key="1">
    <source>
        <dbReference type="ARBA" id="ARBA00023015"/>
    </source>
</evidence>
<evidence type="ECO:0000256" key="3">
    <source>
        <dbReference type="ARBA" id="ARBA00023163"/>
    </source>
</evidence>
<dbReference type="Gene3D" id="1.10.10.60">
    <property type="entry name" value="Homeodomain-like"/>
    <property type="match status" value="2"/>
</dbReference>
<evidence type="ECO:0000256" key="2">
    <source>
        <dbReference type="ARBA" id="ARBA00023125"/>
    </source>
</evidence>
<accession>A0A926I6R4</accession>
<dbReference type="PANTHER" id="PTHR43280:SF2">
    <property type="entry name" value="HTH-TYPE TRANSCRIPTIONAL REGULATOR EXSA"/>
    <property type="match status" value="1"/>
</dbReference>
<evidence type="ECO:0000313" key="6">
    <source>
        <dbReference type="Proteomes" id="UP000610760"/>
    </source>
</evidence>
<dbReference type="Pfam" id="PF02311">
    <property type="entry name" value="AraC_binding"/>
    <property type="match status" value="1"/>
</dbReference>
<dbReference type="InterPro" id="IPR018060">
    <property type="entry name" value="HTH_AraC"/>
</dbReference>
<dbReference type="AlphaFoldDB" id="A0A926I6R4"/>
<feature type="domain" description="HTH araC/xylS-type" evidence="4">
    <location>
        <begin position="158"/>
        <end position="256"/>
    </location>
</feature>
<dbReference type="Proteomes" id="UP000610760">
    <property type="component" value="Unassembled WGS sequence"/>
</dbReference>
<keyword evidence="6" id="KW-1185">Reference proteome</keyword>
<dbReference type="SUPFAM" id="SSF51215">
    <property type="entry name" value="Regulatory protein AraC"/>
    <property type="match status" value="1"/>
</dbReference>
<keyword evidence="1" id="KW-0805">Transcription regulation</keyword>
<evidence type="ECO:0000313" key="5">
    <source>
        <dbReference type="EMBL" id="MBC8559259.1"/>
    </source>
</evidence>
<sequence length="267" mass="30675">MITIQGNHPFSFACLDCGLFSTDGQWIYPERIGDCFELIYALGGKIFIREGDEEYELQKGDILILHPGQKWEGTQGSFGRTSFYWAQFTCDSFSELGLRDSFFPSDEKDVAPDFDKLLRAAHTPEQAPYAADAVLLLILSDIELHRQNRAKKPPQLIRDVAEWVRINSDKKLTVELTAKLFGYSSDYLSGVFSDAYGKGLKEYINEQKIAHIKNLLLTSNYPVKRLADILGYDNENQFINYFKYHTGLSPTKFRNQYYNTHYNGEEK</sequence>
<reference evidence="5" key="1">
    <citation type="submission" date="2020-08" db="EMBL/GenBank/DDBJ databases">
        <title>Genome public.</title>
        <authorList>
            <person name="Liu C."/>
            <person name="Sun Q."/>
        </authorList>
    </citation>
    <scope>NUCLEOTIDE SEQUENCE</scope>
    <source>
        <strain evidence="5">NSJ-33</strain>
    </source>
</reference>
<dbReference type="PROSITE" id="PS00041">
    <property type="entry name" value="HTH_ARAC_FAMILY_1"/>
    <property type="match status" value="1"/>
</dbReference>
<evidence type="ECO:0000259" key="4">
    <source>
        <dbReference type="PROSITE" id="PS01124"/>
    </source>
</evidence>
<dbReference type="SMART" id="SM00342">
    <property type="entry name" value="HTH_ARAC"/>
    <property type="match status" value="1"/>
</dbReference>
<dbReference type="Pfam" id="PF12833">
    <property type="entry name" value="HTH_18"/>
    <property type="match status" value="1"/>
</dbReference>
<keyword evidence="3" id="KW-0804">Transcription</keyword>
<dbReference type="GO" id="GO:0003700">
    <property type="term" value="F:DNA-binding transcription factor activity"/>
    <property type="evidence" value="ECO:0007669"/>
    <property type="project" value="InterPro"/>
</dbReference>
<dbReference type="InterPro" id="IPR018062">
    <property type="entry name" value="HTH_AraC-typ_CS"/>
</dbReference>
<dbReference type="SUPFAM" id="SSF46689">
    <property type="entry name" value="Homeodomain-like"/>
    <property type="match status" value="1"/>
</dbReference>
<organism evidence="5 6">
    <name type="scientific">Fumia xinanensis</name>
    <dbReference type="NCBI Taxonomy" id="2763659"/>
    <lineage>
        <taxon>Bacteria</taxon>
        <taxon>Bacillati</taxon>
        <taxon>Bacillota</taxon>
        <taxon>Clostridia</taxon>
        <taxon>Eubacteriales</taxon>
        <taxon>Oscillospiraceae</taxon>
        <taxon>Fumia</taxon>
    </lineage>
</organism>
<protein>
    <submittedName>
        <fullName evidence="5">Helix-turn-helix transcriptional regulator</fullName>
    </submittedName>
</protein>
<name>A0A926I6R4_9FIRM</name>